<dbReference type="PANTHER" id="PTHR30386">
    <property type="entry name" value="MEMBRANE FUSION SUBUNIT OF EMRAB-TOLC MULTIDRUG EFFLUX PUMP"/>
    <property type="match status" value="1"/>
</dbReference>
<dbReference type="PROSITE" id="PS00543">
    <property type="entry name" value="HLYD_FAMILY"/>
    <property type="match status" value="1"/>
</dbReference>
<gene>
    <name evidence="8" type="ORF">ID854_15250</name>
</gene>
<reference evidence="8" key="2">
    <citation type="journal article" date="2024" name="Toxins">
        <title>Genome Sequence Analysis of Native Xenorhabdus Strains Isolated from Entomopathogenic Nematodes in Argentina.</title>
        <authorList>
            <person name="Palma L."/>
            <person name="Frizzo L."/>
            <person name="Kaiser S."/>
            <person name="Berry C."/>
            <person name="Caballero P."/>
            <person name="Bode H.B."/>
            <person name="Del Valle E.E."/>
        </authorList>
    </citation>
    <scope>NUCLEOTIDE SEQUENCE</scope>
    <source>
        <strain evidence="8">M</strain>
    </source>
</reference>
<evidence type="ECO:0000259" key="7">
    <source>
        <dbReference type="Pfam" id="PF26002"/>
    </source>
</evidence>
<protein>
    <submittedName>
        <fullName evidence="8">HlyD family efflux transporter periplasmic adaptor subunit</fullName>
    </submittedName>
</protein>
<sequence>MLYSPVDGRVQQLAFHTISGIVSTAQTMMVIVPDESPQEIEVKINNKDMGFIHEGQAVIIKIDSFPYIRYGYLTGKVKSVSYDSIEDKDKGFVFPAIIKLDNNKIKVGGDLVALKAGMTVNVEIKTGRRRVIDYIISPLKTKVDESFWEK</sequence>
<dbReference type="Gene3D" id="2.40.30.170">
    <property type="match status" value="1"/>
</dbReference>
<dbReference type="InterPro" id="IPR058982">
    <property type="entry name" value="Beta-barrel_AprE"/>
</dbReference>
<comment type="subcellular location">
    <subcellularLocation>
        <location evidence="1">Membrane</location>
        <topology evidence="1">Single-pass membrane protein</topology>
    </subcellularLocation>
</comment>
<dbReference type="InterPro" id="IPR006144">
    <property type="entry name" value="Secretion_HlyD_CS"/>
</dbReference>
<reference evidence="8" key="1">
    <citation type="submission" date="2020-09" db="EMBL/GenBank/DDBJ databases">
        <authorList>
            <person name="Palma L."/>
            <person name="Caballero P."/>
            <person name="Berry C."/>
            <person name="Del Valle E."/>
        </authorList>
    </citation>
    <scope>NUCLEOTIDE SEQUENCE</scope>
    <source>
        <strain evidence="8">M</strain>
    </source>
</reference>
<name>A0AAW3Z032_9GAMM</name>
<keyword evidence="3" id="KW-0813">Transport</keyword>
<evidence type="ECO:0000256" key="3">
    <source>
        <dbReference type="ARBA" id="ARBA00022448"/>
    </source>
</evidence>
<dbReference type="PANTHER" id="PTHR30386:SF27">
    <property type="entry name" value="MEMBRANE FUSION PROTEIN (MFP) FAMILY PROTEIN"/>
    <property type="match status" value="1"/>
</dbReference>
<dbReference type="Pfam" id="PF26002">
    <property type="entry name" value="Beta-barrel_AprE"/>
    <property type="match status" value="1"/>
</dbReference>
<accession>A0AAW3Z032</accession>
<dbReference type="InterPro" id="IPR050739">
    <property type="entry name" value="MFP"/>
</dbReference>
<dbReference type="PRINTS" id="PR01490">
    <property type="entry name" value="RTXTOXIND"/>
</dbReference>
<comment type="similarity">
    <text evidence="2">Belongs to the membrane fusion protein (MFP) (TC 8.A.1) family.</text>
</comment>
<keyword evidence="6" id="KW-0472">Membrane</keyword>
<evidence type="ECO:0000256" key="1">
    <source>
        <dbReference type="ARBA" id="ARBA00004167"/>
    </source>
</evidence>
<organism evidence="8">
    <name type="scientific">Xenorhabdus szentirmaii</name>
    <dbReference type="NCBI Taxonomy" id="290112"/>
    <lineage>
        <taxon>Bacteria</taxon>
        <taxon>Pseudomonadati</taxon>
        <taxon>Pseudomonadota</taxon>
        <taxon>Gammaproteobacteria</taxon>
        <taxon>Enterobacterales</taxon>
        <taxon>Morganellaceae</taxon>
        <taxon>Xenorhabdus</taxon>
    </lineage>
</organism>
<evidence type="ECO:0000256" key="4">
    <source>
        <dbReference type="ARBA" id="ARBA00022692"/>
    </source>
</evidence>
<evidence type="ECO:0000256" key="6">
    <source>
        <dbReference type="ARBA" id="ARBA00023136"/>
    </source>
</evidence>
<evidence type="ECO:0000256" key="2">
    <source>
        <dbReference type="ARBA" id="ARBA00009477"/>
    </source>
</evidence>
<comment type="caution">
    <text evidence="8">The sequence shown here is derived from an EMBL/GenBank/DDBJ whole genome shotgun (WGS) entry which is preliminary data.</text>
</comment>
<dbReference type="EMBL" id="JACXBF010000386">
    <property type="protein sequence ID" value="MBD2801763.1"/>
    <property type="molecule type" value="Genomic_DNA"/>
</dbReference>
<dbReference type="RefSeq" id="WP_323869388.1">
    <property type="nucleotide sequence ID" value="NZ_JACXBF010000386.1"/>
</dbReference>
<dbReference type="GO" id="GO:0009306">
    <property type="term" value="P:protein secretion"/>
    <property type="evidence" value="ECO:0007669"/>
    <property type="project" value="InterPro"/>
</dbReference>
<feature type="domain" description="AprE-like beta-barrel" evidence="7">
    <location>
        <begin position="40"/>
        <end position="127"/>
    </location>
</feature>
<evidence type="ECO:0000256" key="5">
    <source>
        <dbReference type="ARBA" id="ARBA00022989"/>
    </source>
</evidence>
<keyword evidence="5" id="KW-1133">Transmembrane helix</keyword>
<keyword evidence="4" id="KW-0812">Transmembrane</keyword>
<dbReference type="Proteomes" id="UP001193920">
    <property type="component" value="Unassembled WGS sequence"/>
</dbReference>
<dbReference type="GO" id="GO:0016020">
    <property type="term" value="C:membrane"/>
    <property type="evidence" value="ECO:0007669"/>
    <property type="project" value="UniProtKB-SubCell"/>
</dbReference>
<dbReference type="AlphaFoldDB" id="A0AAW3Z032"/>
<evidence type="ECO:0000313" key="8">
    <source>
        <dbReference type="EMBL" id="MBD2801763.1"/>
    </source>
</evidence>
<proteinExistence type="inferred from homology"/>